<reference evidence="2" key="1">
    <citation type="journal article" date="2019" name="Int. J. Syst. Evol. Microbiol.">
        <title>The Global Catalogue of Microorganisms (GCM) 10K type strain sequencing project: providing services to taxonomists for standard genome sequencing and annotation.</title>
        <authorList>
            <consortium name="The Broad Institute Genomics Platform"/>
            <consortium name="The Broad Institute Genome Sequencing Center for Infectious Disease"/>
            <person name="Wu L."/>
            <person name="Ma J."/>
        </authorList>
    </citation>
    <scope>NUCLEOTIDE SEQUENCE [LARGE SCALE GENOMIC DNA]</scope>
    <source>
        <strain evidence="2">JCM 14969</strain>
    </source>
</reference>
<dbReference type="EMBL" id="BAAAOS010000017">
    <property type="protein sequence ID" value="GAA1564354.1"/>
    <property type="molecule type" value="Genomic_DNA"/>
</dbReference>
<name>A0ABP4NQ67_9ACTN</name>
<proteinExistence type="predicted"/>
<accession>A0ABP4NQ67</accession>
<evidence type="ECO:0000313" key="1">
    <source>
        <dbReference type="EMBL" id="GAA1564354.1"/>
    </source>
</evidence>
<comment type="caution">
    <text evidence="1">The sequence shown here is derived from an EMBL/GenBank/DDBJ whole genome shotgun (WGS) entry which is preliminary data.</text>
</comment>
<organism evidence="1 2">
    <name type="scientific">Kribbella sancticallisti</name>
    <dbReference type="NCBI Taxonomy" id="460087"/>
    <lineage>
        <taxon>Bacteria</taxon>
        <taxon>Bacillati</taxon>
        <taxon>Actinomycetota</taxon>
        <taxon>Actinomycetes</taxon>
        <taxon>Propionibacteriales</taxon>
        <taxon>Kribbellaceae</taxon>
        <taxon>Kribbella</taxon>
    </lineage>
</organism>
<keyword evidence="2" id="KW-1185">Reference proteome</keyword>
<gene>
    <name evidence="1" type="ORF">GCM10009789_17130</name>
</gene>
<evidence type="ECO:0000313" key="2">
    <source>
        <dbReference type="Proteomes" id="UP001500393"/>
    </source>
</evidence>
<dbReference type="Proteomes" id="UP001500393">
    <property type="component" value="Unassembled WGS sequence"/>
</dbReference>
<protein>
    <submittedName>
        <fullName evidence="1">Uncharacterized protein</fullName>
    </submittedName>
</protein>
<sequence>MQPTGCVALSALPLTEVADLQLHQASAEPVAAGGEVRRNGAYGLWVYGLDSIERTVKEEFRSAAASAAVLQRFGLEIDRVVLRSRQRNGRSEFGWGGWASSALGLVGAVGAT</sequence>